<gene>
    <name evidence="2" type="ORF">METZ01_LOCUS496065</name>
</gene>
<proteinExistence type="predicted"/>
<feature type="non-terminal residue" evidence="2">
    <location>
        <position position="57"/>
    </location>
</feature>
<organism evidence="2">
    <name type="scientific">marine metagenome</name>
    <dbReference type="NCBI Taxonomy" id="408172"/>
    <lineage>
        <taxon>unclassified sequences</taxon>
        <taxon>metagenomes</taxon>
        <taxon>ecological metagenomes</taxon>
    </lineage>
</organism>
<protein>
    <recommendedName>
        <fullName evidence="1">GYF domain-containing protein</fullName>
    </recommendedName>
</protein>
<name>A0A383DFN9_9ZZZZ</name>
<dbReference type="AlphaFoldDB" id="A0A383DFN9"/>
<reference evidence="2" key="1">
    <citation type="submission" date="2018-05" db="EMBL/GenBank/DDBJ databases">
        <authorList>
            <person name="Lanie J.A."/>
            <person name="Ng W.-L."/>
            <person name="Kazmierczak K.M."/>
            <person name="Andrzejewski T.M."/>
            <person name="Davidsen T.M."/>
            <person name="Wayne K.J."/>
            <person name="Tettelin H."/>
            <person name="Glass J.I."/>
            <person name="Rusch D."/>
            <person name="Podicherti R."/>
            <person name="Tsui H.-C.T."/>
            <person name="Winkler M.E."/>
        </authorList>
    </citation>
    <scope>NUCLEOTIDE SEQUENCE</scope>
</reference>
<dbReference type="InterPro" id="IPR025640">
    <property type="entry name" value="GYF_2"/>
</dbReference>
<dbReference type="SUPFAM" id="SSF55277">
    <property type="entry name" value="GYF domain"/>
    <property type="match status" value="1"/>
</dbReference>
<evidence type="ECO:0000313" key="2">
    <source>
        <dbReference type="EMBL" id="SVE43211.1"/>
    </source>
</evidence>
<dbReference type="EMBL" id="UINC01216878">
    <property type="protein sequence ID" value="SVE43211.1"/>
    <property type="molecule type" value="Genomic_DNA"/>
</dbReference>
<sequence length="57" mass="6507">MYYVMGGDNEPHGPVDADTVFQWITQGRANGQTKARNEDSNEWRPLSEFNEFASRVS</sequence>
<evidence type="ECO:0000259" key="1">
    <source>
        <dbReference type="Pfam" id="PF14237"/>
    </source>
</evidence>
<accession>A0A383DFN9</accession>
<dbReference type="Pfam" id="PF14237">
    <property type="entry name" value="GYF_2"/>
    <property type="match status" value="1"/>
</dbReference>
<dbReference type="InterPro" id="IPR035445">
    <property type="entry name" value="GYF-like_dom_sf"/>
</dbReference>
<feature type="domain" description="GYF" evidence="1">
    <location>
        <begin position="2"/>
        <end position="52"/>
    </location>
</feature>